<keyword evidence="4 6" id="KW-1133">Transmembrane helix</keyword>
<feature type="transmembrane region" description="Helical" evidence="6">
    <location>
        <begin position="182"/>
        <end position="201"/>
    </location>
</feature>
<evidence type="ECO:0000313" key="7">
    <source>
        <dbReference type="EMBL" id="KAA5543890.1"/>
    </source>
</evidence>
<dbReference type="PANTHER" id="PTHR32196:SF15">
    <property type="entry name" value="SUGAR ABC TRANSPORTER PERMEASE PROTEIN"/>
    <property type="match status" value="1"/>
</dbReference>
<feature type="transmembrane region" description="Helical" evidence="6">
    <location>
        <begin position="237"/>
        <end position="259"/>
    </location>
</feature>
<keyword evidence="8" id="KW-1185">Reference proteome</keyword>
<dbReference type="GO" id="GO:0022857">
    <property type="term" value="F:transmembrane transporter activity"/>
    <property type="evidence" value="ECO:0007669"/>
    <property type="project" value="InterPro"/>
</dbReference>
<evidence type="ECO:0000256" key="4">
    <source>
        <dbReference type="ARBA" id="ARBA00022989"/>
    </source>
</evidence>
<feature type="transmembrane region" description="Helical" evidence="6">
    <location>
        <begin position="265"/>
        <end position="282"/>
    </location>
</feature>
<evidence type="ECO:0000313" key="8">
    <source>
        <dbReference type="Proteomes" id="UP000324479"/>
    </source>
</evidence>
<evidence type="ECO:0000256" key="6">
    <source>
        <dbReference type="SAM" id="Phobius"/>
    </source>
</evidence>
<sequence>MRVAGTILFIPLVLWFLIAAGRGNLKRVRWPVAAVCVSLVLLALCVWNLVPLYDRAAADDLWQVGVLRVSGNALKSGLMAVVFLVVGASIGAIGWLLSAAASASPICKALIPALIASGVLMLLGQTNFAATMVPMPVLFLILIAIAASIFLNQTIYGRYLFALGRNEEAARYSGIDTKRMIVVAYVLCALAAGLGGILFSLDVNSVQPSGFGNFYELYAIAAAVLGGCSLRGGEGNVLGVVIGAAVMRVLYNAINILGISTKLEFAIIGLVILAGAMVDVVVKRVIASRAAKADAAQVANR</sequence>
<feature type="transmembrane region" description="Helical" evidence="6">
    <location>
        <begin position="136"/>
        <end position="161"/>
    </location>
</feature>
<feature type="transmembrane region" description="Helical" evidence="6">
    <location>
        <begin position="73"/>
        <end position="97"/>
    </location>
</feature>
<evidence type="ECO:0000256" key="2">
    <source>
        <dbReference type="ARBA" id="ARBA00022475"/>
    </source>
</evidence>
<dbReference type="CDD" id="cd06579">
    <property type="entry name" value="TM_PBP1_transp_AraH_like"/>
    <property type="match status" value="1"/>
</dbReference>
<comment type="caution">
    <text evidence="7">The sequence shown here is derived from an EMBL/GenBank/DDBJ whole genome shotgun (WGS) entry which is preliminary data.</text>
</comment>
<feature type="transmembrane region" description="Helical" evidence="6">
    <location>
        <begin position="213"/>
        <end position="230"/>
    </location>
</feature>
<feature type="transmembrane region" description="Helical" evidence="6">
    <location>
        <begin position="6"/>
        <end position="25"/>
    </location>
</feature>
<reference evidence="7 8" key="1">
    <citation type="submission" date="2019-08" db="EMBL/GenBank/DDBJ databases">
        <authorList>
            <person name="Dhanesh K."/>
            <person name="Kumar G."/>
            <person name="Sasikala C."/>
            <person name="Venkata Ramana C."/>
        </authorList>
    </citation>
    <scope>NUCLEOTIDE SEQUENCE [LARGE SCALE GENOMIC DNA]</scope>
    <source>
        <strain evidence="7 8">JC645</strain>
    </source>
</reference>
<feature type="transmembrane region" description="Helical" evidence="6">
    <location>
        <begin position="32"/>
        <end position="53"/>
    </location>
</feature>
<comment type="subcellular location">
    <subcellularLocation>
        <location evidence="1">Cell membrane</location>
        <topology evidence="1">Multi-pass membrane protein</topology>
    </subcellularLocation>
</comment>
<organism evidence="7 8">
    <name type="scientific">Roseiconus nitratireducens</name>
    <dbReference type="NCBI Taxonomy" id="2605748"/>
    <lineage>
        <taxon>Bacteria</taxon>
        <taxon>Pseudomonadati</taxon>
        <taxon>Planctomycetota</taxon>
        <taxon>Planctomycetia</taxon>
        <taxon>Pirellulales</taxon>
        <taxon>Pirellulaceae</taxon>
        <taxon>Roseiconus</taxon>
    </lineage>
</organism>
<keyword evidence="5 6" id="KW-0472">Membrane</keyword>
<keyword evidence="2" id="KW-1003">Cell membrane</keyword>
<feature type="transmembrane region" description="Helical" evidence="6">
    <location>
        <begin position="109"/>
        <end position="130"/>
    </location>
</feature>
<dbReference type="Proteomes" id="UP000324479">
    <property type="component" value="Unassembled WGS sequence"/>
</dbReference>
<evidence type="ECO:0000256" key="3">
    <source>
        <dbReference type="ARBA" id="ARBA00022692"/>
    </source>
</evidence>
<dbReference type="EMBL" id="VWOX01000005">
    <property type="protein sequence ID" value="KAA5543890.1"/>
    <property type="molecule type" value="Genomic_DNA"/>
</dbReference>
<keyword evidence="3 6" id="KW-0812">Transmembrane</keyword>
<accession>A0A5M6DBX4</accession>
<dbReference type="InterPro" id="IPR001851">
    <property type="entry name" value="ABC_transp_permease"/>
</dbReference>
<gene>
    <name evidence="7" type="ORF">FYK55_10820</name>
</gene>
<dbReference type="PANTHER" id="PTHR32196">
    <property type="entry name" value="ABC TRANSPORTER PERMEASE PROTEIN YPHD-RELATED-RELATED"/>
    <property type="match status" value="1"/>
</dbReference>
<dbReference type="Pfam" id="PF02653">
    <property type="entry name" value="BPD_transp_2"/>
    <property type="match status" value="1"/>
</dbReference>
<evidence type="ECO:0000256" key="1">
    <source>
        <dbReference type="ARBA" id="ARBA00004651"/>
    </source>
</evidence>
<evidence type="ECO:0000256" key="5">
    <source>
        <dbReference type="ARBA" id="ARBA00023136"/>
    </source>
</evidence>
<dbReference type="AlphaFoldDB" id="A0A5M6DBX4"/>
<dbReference type="GO" id="GO:0005886">
    <property type="term" value="C:plasma membrane"/>
    <property type="evidence" value="ECO:0007669"/>
    <property type="project" value="UniProtKB-SubCell"/>
</dbReference>
<proteinExistence type="predicted"/>
<name>A0A5M6DBX4_9BACT</name>
<protein>
    <submittedName>
        <fullName evidence="7">ABC transporter permease</fullName>
    </submittedName>
</protein>